<dbReference type="Pfam" id="PF09039">
    <property type="entry name" value="HTH_Tnp_Mu_2"/>
    <property type="match status" value="1"/>
</dbReference>
<evidence type="ECO:0000259" key="2">
    <source>
        <dbReference type="PROSITE" id="PS51702"/>
    </source>
</evidence>
<gene>
    <name evidence="3" type="ORF">ASD8599_01754</name>
</gene>
<evidence type="ECO:0008006" key="5">
    <source>
        <dbReference type="Google" id="ProtNLM"/>
    </source>
</evidence>
<feature type="domain" description="HTH Mu-type" evidence="2">
    <location>
        <begin position="10"/>
        <end position="81"/>
    </location>
</feature>
<dbReference type="PROSITE" id="PS51702">
    <property type="entry name" value="HTH_MU"/>
    <property type="match status" value="1"/>
</dbReference>
<dbReference type="InterPro" id="IPR004189">
    <property type="entry name" value="Phage_Mu_transposase"/>
</dbReference>
<dbReference type="OrthoDB" id="5287589at2"/>
<dbReference type="EMBL" id="OMOR01000001">
    <property type="protein sequence ID" value="SPH21013.1"/>
    <property type="molecule type" value="Genomic_DNA"/>
</dbReference>
<evidence type="ECO:0000313" key="3">
    <source>
        <dbReference type="EMBL" id="SPH21013.1"/>
    </source>
</evidence>
<feature type="domain" description="Integrase catalytic" evidence="1">
    <location>
        <begin position="256"/>
        <end position="462"/>
    </location>
</feature>
<dbReference type="InterPro" id="IPR003314">
    <property type="entry name" value="Mu-type_HTH"/>
</dbReference>
<dbReference type="InterPro" id="IPR036397">
    <property type="entry name" value="RNaseH_sf"/>
</dbReference>
<dbReference type="Gene3D" id="1.10.10.10">
    <property type="entry name" value="Winged helix-like DNA-binding domain superfamily/Winged helix DNA-binding domain"/>
    <property type="match status" value="1"/>
</dbReference>
<dbReference type="InterPro" id="IPR001584">
    <property type="entry name" value="Integrase_cat-core"/>
</dbReference>
<evidence type="ECO:0000313" key="4">
    <source>
        <dbReference type="Proteomes" id="UP000244880"/>
    </source>
</evidence>
<dbReference type="InterPro" id="IPR015126">
    <property type="entry name" value="Mu_I-gamma"/>
</dbReference>
<dbReference type="SUPFAM" id="SSF46689">
    <property type="entry name" value="Homeodomain-like"/>
    <property type="match status" value="2"/>
</dbReference>
<sequence length="707" mass="79728">MTRAIEPNTLWWTADALVEARLPGMPGSKRGVNLKAEQEGWRTRPGCARRRKGRGGGWQYHWSVLPEVAQRKLLKEAVDAPEVRFDRGEAWTVYDKLSAKAKAKAETRLAILCEVEVLRAAGTTQAVAVNTVSETFGVSPRSVFNWLAMVEGVAVEDRLAYLAPRHTLAKRPAQTSADKRTFIEHLKSLYLRLEQPTFKQCYRDVMRMATAEGWATLKERTAWRHIEREVPRVTMVYRRQGEAGLQRCFPAQIRDRSTMTALEGVNADCHKIDVFVEWPDGTIDRPQIVAFQDLYSNKMLSWRVDHDPNKVMVMAAFGELIEQWGIPRHCLFDNGREFANKWMTGGAPTRFRFKVREDDPLGVLPLLGVKLHWATPAHGQAKPIERGFRDFASDMAKDVRFEGAYVGNKPTAKPENYQSRAIPLETFLRVVEERFAEHNARQGRLNPTANGRSFDDTFAESYATAAIQKATEEQRRLWMMGQHLGKLHASNGSMKFQGNVYHSTWMSQLAGTEVVARFDPEDLHAGVHLYSKTGEHLGFAECQQAVGFFDIVGAKSQAKKRSRIRRAEKDLAAAHATIPTSDLAAKLDATAPASSDKLDAKVVAPIQFNANRVSKRKAATSVQDPQVQATREAMVVQMNTAAEKAKPKTNRQTPEGRFQEALDILERSEAGKDIGEAEAKWWLSYKEHPEFKMMMTMREHKREGDAG</sequence>
<dbReference type="InterPro" id="IPR012337">
    <property type="entry name" value="RNaseH-like_sf"/>
</dbReference>
<name>A0A2R8BD91_9RHOB</name>
<dbReference type="GO" id="GO:0004803">
    <property type="term" value="F:transposase activity"/>
    <property type="evidence" value="ECO:0007669"/>
    <property type="project" value="InterPro"/>
</dbReference>
<reference evidence="3 4" key="1">
    <citation type="submission" date="2018-03" db="EMBL/GenBank/DDBJ databases">
        <authorList>
            <person name="Keele B.F."/>
        </authorList>
    </citation>
    <scope>NUCLEOTIDE SEQUENCE [LARGE SCALE GENOMIC DNA]</scope>
    <source>
        <strain evidence="3 4">CECT 8599</strain>
    </source>
</reference>
<dbReference type="SUPFAM" id="SSF46955">
    <property type="entry name" value="Putative DNA-binding domain"/>
    <property type="match status" value="1"/>
</dbReference>
<dbReference type="InterPro" id="IPR036388">
    <property type="entry name" value="WH-like_DNA-bd_sf"/>
</dbReference>
<evidence type="ECO:0000259" key="1">
    <source>
        <dbReference type="PROSITE" id="PS50994"/>
    </source>
</evidence>
<dbReference type="SUPFAM" id="SSF53098">
    <property type="entry name" value="Ribonuclease H-like"/>
    <property type="match status" value="1"/>
</dbReference>
<dbReference type="SUPFAM" id="SSF50610">
    <property type="entry name" value="mu transposase, C-terminal domain"/>
    <property type="match status" value="1"/>
</dbReference>
<dbReference type="Pfam" id="PF09299">
    <property type="entry name" value="Mu-transpos_C"/>
    <property type="match status" value="1"/>
</dbReference>
<dbReference type="Gene3D" id="2.30.30.130">
    <property type="entry name" value="Transposase, Mu, C-terminal"/>
    <property type="match status" value="1"/>
</dbReference>
<dbReference type="InterPro" id="IPR009061">
    <property type="entry name" value="DNA-bd_dom_put_sf"/>
</dbReference>
<accession>A0A2R8BD91</accession>
<dbReference type="GO" id="GO:0003677">
    <property type="term" value="F:DNA binding"/>
    <property type="evidence" value="ECO:0007669"/>
    <property type="project" value="InterPro"/>
</dbReference>
<dbReference type="GO" id="GO:0015074">
    <property type="term" value="P:DNA integration"/>
    <property type="evidence" value="ECO:0007669"/>
    <property type="project" value="InterPro"/>
</dbReference>
<dbReference type="AlphaFoldDB" id="A0A2R8BD91"/>
<dbReference type="PROSITE" id="PS50994">
    <property type="entry name" value="INTEGRASE"/>
    <property type="match status" value="1"/>
</dbReference>
<dbReference type="Pfam" id="PF02914">
    <property type="entry name" value="DDE_2"/>
    <property type="match status" value="1"/>
</dbReference>
<organism evidence="3 4">
    <name type="scientific">Ascidiaceihabitans donghaensis</name>
    <dbReference type="NCBI Taxonomy" id="1510460"/>
    <lineage>
        <taxon>Bacteria</taxon>
        <taxon>Pseudomonadati</taxon>
        <taxon>Pseudomonadota</taxon>
        <taxon>Alphaproteobacteria</taxon>
        <taxon>Rhodobacterales</taxon>
        <taxon>Paracoccaceae</taxon>
        <taxon>Ascidiaceihabitans</taxon>
    </lineage>
</organism>
<dbReference type="InterPro" id="IPR015378">
    <property type="entry name" value="Transposase-like_Mu_C"/>
</dbReference>
<keyword evidence="4" id="KW-1185">Reference proteome</keyword>
<dbReference type="InterPro" id="IPR009004">
    <property type="entry name" value="Transposase_Mu_C"/>
</dbReference>
<dbReference type="Gene3D" id="1.10.10.60">
    <property type="entry name" value="Homeodomain-like"/>
    <property type="match status" value="2"/>
</dbReference>
<dbReference type="RefSeq" id="WP_108828143.1">
    <property type="nucleotide sequence ID" value="NZ_OMOR01000001.1"/>
</dbReference>
<protein>
    <recommendedName>
        <fullName evidence="5">HTH Mu-type domain-containing protein</fullName>
    </recommendedName>
</protein>
<dbReference type="Proteomes" id="UP000244880">
    <property type="component" value="Unassembled WGS sequence"/>
</dbReference>
<dbReference type="GO" id="GO:0006313">
    <property type="term" value="P:DNA transposition"/>
    <property type="evidence" value="ECO:0007669"/>
    <property type="project" value="InterPro"/>
</dbReference>
<proteinExistence type="predicted"/>
<dbReference type="InterPro" id="IPR009057">
    <property type="entry name" value="Homeodomain-like_sf"/>
</dbReference>
<dbReference type="Pfam" id="PF02316">
    <property type="entry name" value="HTH_Tnp_Mu_1"/>
    <property type="match status" value="1"/>
</dbReference>
<dbReference type="Gene3D" id="3.30.420.10">
    <property type="entry name" value="Ribonuclease H-like superfamily/Ribonuclease H"/>
    <property type="match status" value="1"/>
</dbReference>